<sequence length="325" mass="36801">MLLMITGTISAVGNGICMPLMVILFGNRIDSFGQNQSNKDVVDVVSKVSLKFVYLAVEAGRAAFFQAACWMVTEERQAARIRSLYLKIILRQDIASFDKEANSGEAIGRIFGDTILIQDAMGEKPPEVLPPFDHFHIFSNYTKSERCILRNTKILYAHLLKIVILQSNTFMVDSLMDWYCKSNSMVHAPKLFDKTPHPNVISWDILISGCNQNFSFEDSWRNFVRCVFLGFDPNQFTYGSVLSACIALESPLYGELVCSLALKNGFFSNGYVQAEMIDLFTKLCSFEDVLWVFQDVLCENVVCWNAIVSEAVKNKENWVALDLFY</sequence>
<evidence type="ECO:0000256" key="5">
    <source>
        <dbReference type="ARBA" id="ARBA00023136"/>
    </source>
</evidence>
<dbReference type="AlphaFoldDB" id="A5BWW6"/>
<feature type="domain" description="ABC transmembrane type-1" evidence="6">
    <location>
        <begin position="5"/>
        <end position="132"/>
    </location>
</feature>
<reference evidence="7" key="1">
    <citation type="journal article" date="2007" name="PLoS ONE">
        <title>The first genome sequence of an elite grapevine cultivar (Pinot noir Vitis vinifera L.): coping with a highly heterozygous genome.</title>
        <authorList>
            <person name="Velasco R."/>
            <person name="Zharkikh A."/>
            <person name="Troggio M."/>
            <person name="Cartwright D.A."/>
            <person name="Cestaro A."/>
            <person name="Pruss D."/>
            <person name="Pindo M."/>
            <person name="FitzGerald L.M."/>
            <person name="Vezzulli S."/>
            <person name="Reid J."/>
            <person name="Malacarne G."/>
            <person name="Iliev D."/>
            <person name="Coppola G."/>
            <person name="Wardell B."/>
            <person name="Micheletti D."/>
            <person name="Macalma T."/>
            <person name="Facci M."/>
            <person name="Mitchell J.T."/>
            <person name="Perazzolli M."/>
            <person name="Eldredge G."/>
            <person name="Gatto P."/>
            <person name="Oyzerski R."/>
            <person name="Moretto M."/>
            <person name="Gutin N."/>
            <person name="Stefanini M."/>
            <person name="Chen Y."/>
            <person name="Segala C."/>
            <person name="Davenport C."/>
            <person name="Dematte L."/>
            <person name="Mraz A."/>
            <person name="Battilana J."/>
            <person name="Stormo K."/>
            <person name="Costa F."/>
            <person name="Tao Q."/>
            <person name="Si-Ammour A."/>
            <person name="Harkins T."/>
            <person name="Lackey A."/>
            <person name="Perbost C."/>
            <person name="Taillon B."/>
            <person name="Stella A."/>
            <person name="Solovyev V."/>
            <person name="Fawcett J.A."/>
            <person name="Sterck L."/>
            <person name="Vandepoele K."/>
            <person name="Grando S.M."/>
            <person name="Toppo S."/>
            <person name="Moser C."/>
            <person name="Lanchbury J."/>
            <person name="Bogden R."/>
            <person name="Skolnick M."/>
            <person name="Sgaramella V."/>
            <person name="Bhatnagar S.K."/>
            <person name="Fontana P."/>
            <person name="Gutin A."/>
            <person name="Van de Peer Y."/>
            <person name="Salamini F."/>
            <person name="Viola R."/>
        </authorList>
    </citation>
    <scope>NUCLEOTIDE SEQUENCE</scope>
</reference>
<dbReference type="InterPro" id="IPR036640">
    <property type="entry name" value="ABC1_TM_sf"/>
</dbReference>
<evidence type="ECO:0000256" key="4">
    <source>
        <dbReference type="ARBA" id="ARBA00022989"/>
    </source>
</evidence>
<evidence type="ECO:0000256" key="2">
    <source>
        <dbReference type="ARBA" id="ARBA00022692"/>
    </source>
</evidence>
<keyword evidence="5" id="KW-0472">Membrane</keyword>
<dbReference type="SUPFAM" id="SSF90123">
    <property type="entry name" value="ABC transporter transmembrane region"/>
    <property type="match status" value="1"/>
</dbReference>
<dbReference type="PANTHER" id="PTHR24222:SF63">
    <property type="entry name" value="ATP BINDING CASSETTE SUBFAMILY B"/>
    <property type="match status" value="1"/>
</dbReference>
<dbReference type="InterPro" id="IPR002885">
    <property type="entry name" value="PPR_rpt"/>
</dbReference>
<protein>
    <recommendedName>
        <fullName evidence="6">ABC transmembrane type-1 domain-containing protein</fullName>
    </recommendedName>
</protein>
<evidence type="ECO:0000313" key="7">
    <source>
        <dbReference type="EMBL" id="CAN63945.1"/>
    </source>
</evidence>
<evidence type="ECO:0000256" key="3">
    <source>
        <dbReference type="ARBA" id="ARBA00022737"/>
    </source>
</evidence>
<evidence type="ECO:0000259" key="6">
    <source>
        <dbReference type="PROSITE" id="PS50929"/>
    </source>
</evidence>
<dbReference type="EMBL" id="AM474085">
    <property type="protein sequence ID" value="CAN63945.1"/>
    <property type="molecule type" value="Genomic_DNA"/>
</dbReference>
<dbReference type="InterPro" id="IPR039421">
    <property type="entry name" value="Type_1_exporter"/>
</dbReference>
<dbReference type="GO" id="GO:0016020">
    <property type="term" value="C:membrane"/>
    <property type="evidence" value="ECO:0007669"/>
    <property type="project" value="UniProtKB-SubCell"/>
</dbReference>
<dbReference type="ExpressionAtlas" id="A5BWW6">
    <property type="expression patterns" value="baseline"/>
</dbReference>
<dbReference type="GO" id="GO:0005524">
    <property type="term" value="F:ATP binding"/>
    <property type="evidence" value="ECO:0007669"/>
    <property type="project" value="InterPro"/>
</dbReference>
<accession>A5BWW6</accession>
<dbReference type="Pfam" id="PF00664">
    <property type="entry name" value="ABC_membrane"/>
    <property type="match status" value="1"/>
</dbReference>
<comment type="subcellular location">
    <subcellularLocation>
        <location evidence="1">Membrane</location>
        <topology evidence="1">Multi-pass membrane protein</topology>
    </subcellularLocation>
</comment>
<evidence type="ECO:0000256" key="1">
    <source>
        <dbReference type="ARBA" id="ARBA00004141"/>
    </source>
</evidence>
<proteinExistence type="predicted"/>
<organism evidence="7">
    <name type="scientific">Vitis vinifera</name>
    <name type="common">Grape</name>
    <dbReference type="NCBI Taxonomy" id="29760"/>
    <lineage>
        <taxon>Eukaryota</taxon>
        <taxon>Viridiplantae</taxon>
        <taxon>Streptophyta</taxon>
        <taxon>Embryophyta</taxon>
        <taxon>Tracheophyta</taxon>
        <taxon>Spermatophyta</taxon>
        <taxon>Magnoliopsida</taxon>
        <taxon>eudicotyledons</taxon>
        <taxon>Gunneridae</taxon>
        <taxon>Pentapetalae</taxon>
        <taxon>rosids</taxon>
        <taxon>Vitales</taxon>
        <taxon>Vitaceae</taxon>
        <taxon>Viteae</taxon>
        <taxon>Vitis</taxon>
    </lineage>
</organism>
<dbReference type="PROSITE" id="PS50929">
    <property type="entry name" value="ABC_TM1F"/>
    <property type="match status" value="1"/>
</dbReference>
<dbReference type="PANTHER" id="PTHR24222">
    <property type="entry name" value="ABC TRANSPORTER B FAMILY"/>
    <property type="match status" value="1"/>
</dbReference>
<dbReference type="Gene3D" id="1.25.40.10">
    <property type="entry name" value="Tetratricopeptide repeat domain"/>
    <property type="match status" value="1"/>
</dbReference>
<name>A5BWW6_VITVI</name>
<keyword evidence="3" id="KW-0677">Repeat</keyword>
<dbReference type="Gene3D" id="1.20.1560.10">
    <property type="entry name" value="ABC transporter type 1, transmembrane domain"/>
    <property type="match status" value="1"/>
</dbReference>
<dbReference type="Pfam" id="PF01535">
    <property type="entry name" value="PPR"/>
    <property type="match status" value="1"/>
</dbReference>
<dbReference type="InterPro" id="IPR011990">
    <property type="entry name" value="TPR-like_helical_dom_sf"/>
</dbReference>
<dbReference type="InterPro" id="IPR011527">
    <property type="entry name" value="ABC1_TM_dom"/>
</dbReference>
<dbReference type="GO" id="GO:0140359">
    <property type="term" value="F:ABC-type transporter activity"/>
    <property type="evidence" value="ECO:0007669"/>
    <property type="project" value="InterPro"/>
</dbReference>
<gene>
    <name evidence="7" type="ORF">VITISV_035426</name>
</gene>
<keyword evidence="2" id="KW-0812">Transmembrane</keyword>
<keyword evidence="4" id="KW-1133">Transmembrane helix</keyword>